<protein>
    <recommendedName>
        <fullName evidence="3">Peptidase M61 catalytic domain-containing protein</fullName>
    </recommendedName>
</protein>
<dbReference type="SUPFAM" id="SSF55486">
    <property type="entry name" value="Metalloproteases ('zincins'), catalytic domain"/>
    <property type="match status" value="1"/>
</dbReference>
<dbReference type="OrthoDB" id="5935180at2"/>
<name>A0A167CUS6_9GAMM</name>
<dbReference type="EMBL" id="AUXZ01000094">
    <property type="protein sequence ID" value="KZN48092.1"/>
    <property type="molecule type" value="Genomic_DNA"/>
</dbReference>
<reference evidence="1 2" key="1">
    <citation type="submission" date="2013-07" db="EMBL/GenBank/DDBJ databases">
        <title>Comparative Genomic and Metabolomic Analysis of Twelve Strains of Pseudoalteromonas luteoviolacea.</title>
        <authorList>
            <person name="Vynne N.G."/>
            <person name="Mansson M."/>
            <person name="Gram L."/>
        </authorList>
    </citation>
    <scope>NUCLEOTIDE SEQUENCE [LARGE SCALE GENOMIC DNA]</scope>
    <source>
        <strain evidence="1 2">H33</strain>
    </source>
</reference>
<evidence type="ECO:0000313" key="2">
    <source>
        <dbReference type="Proteomes" id="UP000076503"/>
    </source>
</evidence>
<dbReference type="Gene3D" id="1.10.390.10">
    <property type="entry name" value="Neutral Protease Domain 2"/>
    <property type="match status" value="1"/>
</dbReference>
<evidence type="ECO:0008006" key="3">
    <source>
        <dbReference type="Google" id="ProtNLM"/>
    </source>
</evidence>
<gene>
    <name evidence="1" type="ORF">N476_22405</name>
</gene>
<evidence type="ECO:0000313" key="1">
    <source>
        <dbReference type="EMBL" id="KZN48092.1"/>
    </source>
</evidence>
<dbReference type="PATRIC" id="fig|1365251.3.peg.3946"/>
<sequence length="437" mass="49527">MFKQCILFILYIFSPLLFGAEVFTHIEKHRDNTWTVTYHVDTPINKLVFNRTPDNSRVKRWQPDNSHYEISFNKEIGQESVSRKDGRPFTEVKIKLTPTYTPLPKEYAPFSPFSDEGMLLHSGRFFACASVCADNANTWPIAIKAPFNHIIVDGKVHKNNVQWIGKDSGQKIYVGHEAPIEDAHFVSLIDGRLPPTLKKHIEKDLPKLMDFFADKMGTLDYRPALFASFSETNDGRYGHQGGTLSDQIFLHWYGEKAIEKVNSESIFWFFAHEVAHLYQKQGSDIENPSEAWLHEGAAEFLAGVASANVANNTGLLSEKILSAQRHCLEGLKQEPNYIRAVKSNSRLHYNCGLVLINEINHAIVKKGKQLDIFDTWQSFNQQIESGKPASVATFINGIQPHLSSELVNSMTQLSQSTEFDAYAFFQTLNVANKDKTL</sequence>
<dbReference type="RefSeq" id="WP_063363211.1">
    <property type="nucleotide sequence ID" value="NZ_AUXZ01000094.1"/>
</dbReference>
<organism evidence="1 2">
    <name type="scientific">Pseudoalteromonas luteoviolacea H33</name>
    <dbReference type="NCBI Taxonomy" id="1365251"/>
    <lineage>
        <taxon>Bacteria</taxon>
        <taxon>Pseudomonadati</taxon>
        <taxon>Pseudomonadota</taxon>
        <taxon>Gammaproteobacteria</taxon>
        <taxon>Alteromonadales</taxon>
        <taxon>Pseudoalteromonadaceae</taxon>
        <taxon>Pseudoalteromonas</taxon>
    </lineage>
</organism>
<dbReference type="AlphaFoldDB" id="A0A167CUS6"/>
<comment type="caution">
    <text evidence="1">The sequence shown here is derived from an EMBL/GenBank/DDBJ whole genome shotgun (WGS) entry which is preliminary data.</text>
</comment>
<proteinExistence type="predicted"/>
<dbReference type="Proteomes" id="UP000076503">
    <property type="component" value="Unassembled WGS sequence"/>
</dbReference>
<dbReference type="InterPro" id="IPR027268">
    <property type="entry name" value="Peptidase_M4/M1_CTD_sf"/>
</dbReference>
<accession>A0A167CUS6</accession>